<comment type="caution">
    <text evidence="3">The sequence shown here is derived from an EMBL/GenBank/DDBJ whole genome shotgun (WGS) entry which is preliminary data.</text>
</comment>
<dbReference type="InterPro" id="IPR013783">
    <property type="entry name" value="Ig-like_fold"/>
</dbReference>
<name>A0A0F8ZAP6_9ZZZZ</name>
<evidence type="ECO:0000256" key="1">
    <source>
        <dbReference type="SAM" id="Phobius"/>
    </source>
</evidence>
<proteinExistence type="predicted"/>
<feature type="domain" description="Fibronectin type-III" evidence="2">
    <location>
        <begin position="7"/>
        <end position="107"/>
    </location>
</feature>
<keyword evidence="1" id="KW-0812">Transmembrane</keyword>
<gene>
    <name evidence="3" type="ORF">LCGC14_2718780</name>
</gene>
<dbReference type="InterPro" id="IPR003961">
    <property type="entry name" value="FN3_dom"/>
</dbReference>
<dbReference type="EMBL" id="LAZR01048911">
    <property type="protein sequence ID" value="KKK90857.1"/>
    <property type="molecule type" value="Genomic_DNA"/>
</dbReference>
<feature type="transmembrane region" description="Helical" evidence="1">
    <location>
        <begin position="185"/>
        <end position="205"/>
    </location>
</feature>
<dbReference type="SUPFAM" id="SSF49265">
    <property type="entry name" value="Fibronectin type III"/>
    <property type="match status" value="1"/>
</dbReference>
<dbReference type="InterPro" id="IPR036116">
    <property type="entry name" value="FN3_sf"/>
</dbReference>
<dbReference type="NCBIfam" id="NF041770">
    <property type="entry name" value="CFI_box_CTERM"/>
    <property type="match status" value="1"/>
</dbReference>
<dbReference type="Pfam" id="PF00041">
    <property type="entry name" value="fn3"/>
    <property type="match status" value="1"/>
</dbReference>
<evidence type="ECO:0000313" key="3">
    <source>
        <dbReference type="EMBL" id="KKK90857.1"/>
    </source>
</evidence>
<dbReference type="AlphaFoldDB" id="A0A0F8ZAP6"/>
<dbReference type="InterPro" id="IPR049886">
    <property type="entry name" value="CFI_box_CTERM_dom"/>
</dbReference>
<organism evidence="3">
    <name type="scientific">marine sediment metagenome</name>
    <dbReference type="NCBI Taxonomy" id="412755"/>
    <lineage>
        <taxon>unclassified sequences</taxon>
        <taxon>metagenomes</taxon>
        <taxon>ecological metagenomes</taxon>
    </lineage>
</organism>
<keyword evidence="1" id="KW-1133">Transmembrane helix</keyword>
<reference evidence="3" key="1">
    <citation type="journal article" date="2015" name="Nature">
        <title>Complex archaea that bridge the gap between prokaryotes and eukaryotes.</title>
        <authorList>
            <person name="Spang A."/>
            <person name="Saw J.H."/>
            <person name="Jorgensen S.L."/>
            <person name="Zaremba-Niedzwiedzka K."/>
            <person name="Martijn J."/>
            <person name="Lind A.E."/>
            <person name="van Eijk R."/>
            <person name="Schleper C."/>
            <person name="Guy L."/>
            <person name="Ettema T.J."/>
        </authorList>
    </citation>
    <scope>NUCLEOTIDE SEQUENCE</scope>
</reference>
<sequence length="214" mass="22817">NATQTIAPTNLSASAASDTAIDLSWTPITYAGDTGGYEVWQSTVSGGSYSWLMNTVGKAIIANTITGLTPGTDYYFALKTWTDPHVNNDNKVTSDYSDEATAKTTGGECFIATAAYGSYSESHVMVLREFRDNVLLKSKAGTALVDMYYAYSPPIADFIAERPALRVATRMALAPVVGAVKHPGAALVSMGLLMGFVVAGAAESVRRGRLRRRK</sequence>
<protein>
    <recommendedName>
        <fullName evidence="2">Fibronectin type-III domain-containing protein</fullName>
    </recommendedName>
</protein>
<evidence type="ECO:0000259" key="2">
    <source>
        <dbReference type="PROSITE" id="PS50853"/>
    </source>
</evidence>
<dbReference type="Gene3D" id="2.60.40.10">
    <property type="entry name" value="Immunoglobulins"/>
    <property type="match status" value="1"/>
</dbReference>
<dbReference type="PROSITE" id="PS50853">
    <property type="entry name" value="FN3"/>
    <property type="match status" value="1"/>
</dbReference>
<feature type="non-terminal residue" evidence="3">
    <location>
        <position position="1"/>
    </location>
</feature>
<accession>A0A0F8ZAP6</accession>
<dbReference type="CDD" id="cd00063">
    <property type="entry name" value="FN3"/>
    <property type="match status" value="1"/>
</dbReference>
<keyword evidence="1" id="KW-0472">Membrane</keyword>